<evidence type="ECO:0000313" key="2">
    <source>
        <dbReference type="Proteomes" id="UP000271624"/>
    </source>
</evidence>
<protein>
    <submittedName>
        <fullName evidence="1">Uncharacterized protein</fullName>
    </submittedName>
</protein>
<organism evidence="1 2">
    <name type="scientific">Dulcicalothrix desertica PCC 7102</name>
    <dbReference type="NCBI Taxonomy" id="232991"/>
    <lineage>
        <taxon>Bacteria</taxon>
        <taxon>Bacillati</taxon>
        <taxon>Cyanobacteriota</taxon>
        <taxon>Cyanophyceae</taxon>
        <taxon>Nostocales</taxon>
        <taxon>Calotrichaceae</taxon>
        <taxon>Dulcicalothrix</taxon>
    </lineage>
</organism>
<proteinExistence type="predicted"/>
<dbReference type="OrthoDB" id="518043at2"/>
<dbReference type="RefSeq" id="WP_127085607.1">
    <property type="nucleotide sequence ID" value="NZ_RSCL01000024.1"/>
</dbReference>
<accession>A0A3S1AGN1</accession>
<dbReference type="Proteomes" id="UP000271624">
    <property type="component" value="Unassembled WGS sequence"/>
</dbReference>
<reference evidence="1" key="2">
    <citation type="journal article" date="2019" name="Genome Biol. Evol.">
        <title>Day and night: Metabolic profiles and evolutionary relationships of six axenic non-marine cyanobacteria.</title>
        <authorList>
            <person name="Will S.E."/>
            <person name="Henke P."/>
            <person name="Boedeker C."/>
            <person name="Huang S."/>
            <person name="Brinkmann H."/>
            <person name="Rohde M."/>
            <person name="Jarek M."/>
            <person name="Friedl T."/>
            <person name="Seufert S."/>
            <person name="Schumacher M."/>
            <person name="Overmann J."/>
            <person name="Neumann-Schaal M."/>
            <person name="Petersen J."/>
        </authorList>
    </citation>
    <scope>NUCLEOTIDE SEQUENCE [LARGE SCALE GENOMIC DNA]</scope>
    <source>
        <strain evidence="1">PCC 7102</strain>
    </source>
</reference>
<evidence type="ECO:0000313" key="1">
    <source>
        <dbReference type="EMBL" id="RUT00392.1"/>
    </source>
</evidence>
<dbReference type="EMBL" id="RSCL01000024">
    <property type="protein sequence ID" value="RUT00392.1"/>
    <property type="molecule type" value="Genomic_DNA"/>
</dbReference>
<keyword evidence="2" id="KW-1185">Reference proteome</keyword>
<reference evidence="1" key="1">
    <citation type="submission" date="2018-12" db="EMBL/GenBank/DDBJ databases">
        <authorList>
            <person name="Will S."/>
            <person name="Neumann-Schaal M."/>
            <person name="Henke P."/>
        </authorList>
    </citation>
    <scope>NUCLEOTIDE SEQUENCE</scope>
    <source>
        <strain evidence="1">PCC 7102</strain>
    </source>
</reference>
<sequence>MFVPATKKKRPPRVYASDHTVWKTGIKIGTIDWFQWLLTIDSFSFVIGIDRLTVRRNCRKPLHWYAYRKHNGKLISRYVGMDKDLTHGTLVDIARYMKVVIPTDL</sequence>
<dbReference type="AlphaFoldDB" id="A0A3S1AGN1"/>
<name>A0A3S1AGN1_9CYAN</name>
<comment type="caution">
    <text evidence="1">The sequence shown here is derived from an EMBL/GenBank/DDBJ whole genome shotgun (WGS) entry which is preliminary data.</text>
</comment>
<gene>
    <name evidence="1" type="ORF">DSM106972_075200</name>
</gene>